<feature type="compositionally biased region" description="Polar residues" evidence="4">
    <location>
        <begin position="864"/>
        <end position="878"/>
    </location>
</feature>
<feature type="compositionally biased region" description="Low complexity" evidence="4">
    <location>
        <begin position="758"/>
        <end position="781"/>
    </location>
</feature>
<protein>
    <submittedName>
        <fullName evidence="7">CSON010476 protein</fullName>
    </submittedName>
</protein>
<dbReference type="SUPFAM" id="SSF53474">
    <property type="entry name" value="alpha/beta-Hydrolases"/>
    <property type="match status" value="1"/>
</dbReference>
<dbReference type="InterPro" id="IPR029058">
    <property type="entry name" value="AB_hydrolase_fold"/>
</dbReference>
<dbReference type="OMA" id="RDIMNAD"/>
<proteinExistence type="inferred from homology"/>
<dbReference type="VEuPathDB" id="VectorBase:CSON010476"/>
<evidence type="ECO:0000256" key="2">
    <source>
        <dbReference type="ARBA" id="ARBA00022729"/>
    </source>
</evidence>
<evidence type="ECO:0000256" key="5">
    <source>
        <dbReference type="SAM" id="Phobius"/>
    </source>
</evidence>
<gene>
    <name evidence="7" type="primary">CSON010476</name>
</gene>
<evidence type="ECO:0000256" key="1">
    <source>
        <dbReference type="ARBA" id="ARBA00005964"/>
    </source>
</evidence>
<keyword evidence="2" id="KW-0732">Signal</keyword>
<feature type="compositionally biased region" description="Low complexity" evidence="4">
    <location>
        <begin position="885"/>
        <end position="911"/>
    </location>
</feature>
<evidence type="ECO:0000256" key="3">
    <source>
        <dbReference type="ARBA" id="ARBA00023180"/>
    </source>
</evidence>
<dbReference type="PANTHER" id="PTHR43903">
    <property type="entry name" value="NEUROLIGIN"/>
    <property type="match status" value="1"/>
</dbReference>
<dbReference type="Gene3D" id="3.40.50.1820">
    <property type="entry name" value="alpha/beta hydrolase"/>
    <property type="match status" value="1"/>
</dbReference>
<reference evidence="7" key="1">
    <citation type="submission" date="2018-07" db="EMBL/GenBank/DDBJ databases">
        <authorList>
            <person name="Quirk P.G."/>
            <person name="Krulwich T.A."/>
        </authorList>
    </citation>
    <scope>NUCLEOTIDE SEQUENCE</scope>
</reference>
<dbReference type="AlphaFoldDB" id="A0A336M1U8"/>
<dbReference type="EMBL" id="UFQT01000426">
    <property type="protein sequence ID" value="SSX24215.1"/>
    <property type="molecule type" value="Genomic_DNA"/>
</dbReference>
<dbReference type="PROSITE" id="PS00941">
    <property type="entry name" value="CARBOXYLESTERASE_B_2"/>
    <property type="match status" value="1"/>
</dbReference>
<keyword evidence="3" id="KW-0325">Glycoprotein</keyword>
<sequence length="923" mass="101760">MKERVRFAPTRAADPWDGIRIADKFSPVCPQRLPNIINETAALEKMPKGRLEYLKRLLPFLQNQSEDCLYLNIFSPMHASSLEQKLPVIVFLHGESFEWNSGNPFDGTVLASYGEVVVVTINYRLGILGFLNANPSPHIRARVANYGLMDQMAALHWVNQNIQRFGGDPQMVTMAGHGSGAACINFLMSSPTMVPGLFNRAILLSGSSHSSWALVDDPVIYAIKLAKESNCTVPDDLFKHHEQIVDCLRDIPIENLLAVDIQPPSFLNAFGPSVDGVVIRSGHVNQEMDDAPMGGRGQMKRSQNLPGRYDLLFGVVTGEALWRFSAHDIQNGFEGERRDRILRTYVRNAYTYHLSEIFYTIVNEYTDWERTNQHPINTRDAAVQALSDAQFVAPVVHTGDTFAPNPPQSGSGPEDEETQKSFFYVFDYQTKDGDYPQRMGTVHGEDLPYVFGAPLVEGFNHFPHNYTKSEVALSEAMMIYWKLHKAGMEDVIARHNLFKNHDDMNLYEGIVKPDSRYAFLDDSYKRRNNITEFVLGAGITTMEPLPFTTCIPLGNYSSYGGVSGHATTNIANSTQDTLAGYDAAGYAAYSTALSVTIAIGCSLLILNVLIFAGVYYQRDKTRLEVKSLQKQYGQQRPGHQQSFDPIKHAHFHLGHSQSANVIVDVENHDTGALILSSTGEKSPHICSNSMQINVMKTSSPGHLTGTGCMTTTQAQTKVPNNSCYKTGTKQNSGGGGGDSVQMPATAGVTIPIKTTQNFSLSNNNRNNNNNSNLNTNESSFTTAVPNSGMMTLPKSSNLSMQQHMMPVQYSNSRNDATACMTLPRNPNSLNNPDLQQKLPPNGSVIGVHTHTLGRHPHSHRPQQIIHQSSSCSRSNSPADNRPLLSSSSQSSSATTATISSQQQTQQTSYQQGIPKAAMDEMRV</sequence>
<feature type="compositionally biased region" description="Polar residues" evidence="4">
    <location>
        <begin position="782"/>
        <end position="794"/>
    </location>
</feature>
<comment type="similarity">
    <text evidence="1">Belongs to the type-B carboxylesterase/lipase family.</text>
</comment>
<dbReference type="InterPro" id="IPR002018">
    <property type="entry name" value="CarbesteraseB"/>
</dbReference>
<evidence type="ECO:0000259" key="6">
    <source>
        <dbReference type="Pfam" id="PF00135"/>
    </source>
</evidence>
<keyword evidence="5" id="KW-1133">Transmembrane helix</keyword>
<evidence type="ECO:0000313" key="7">
    <source>
        <dbReference type="EMBL" id="SSX24215.1"/>
    </source>
</evidence>
<evidence type="ECO:0000256" key="4">
    <source>
        <dbReference type="SAM" id="MobiDB-lite"/>
    </source>
</evidence>
<dbReference type="InterPro" id="IPR019819">
    <property type="entry name" value="Carboxylesterase_B_CS"/>
</dbReference>
<dbReference type="Pfam" id="PF00135">
    <property type="entry name" value="COesterase"/>
    <property type="match status" value="1"/>
</dbReference>
<keyword evidence="5" id="KW-0812">Transmembrane</keyword>
<feature type="compositionally biased region" description="Basic residues" evidence="4">
    <location>
        <begin position="851"/>
        <end position="860"/>
    </location>
</feature>
<feature type="region of interest" description="Disordered" evidence="4">
    <location>
        <begin position="817"/>
        <end position="923"/>
    </location>
</feature>
<keyword evidence="5" id="KW-0472">Membrane</keyword>
<accession>A0A336M1U8</accession>
<feature type="compositionally biased region" description="Polar residues" evidence="4">
    <location>
        <begin position="824"/>
        <end position="834"/>
    </location>
</feature>
<feature type="region of interest" description="Disordered" evidence="4">
    <location>
        <begin position="758"/>
        <end position="794"/>
    </location>
</feature>
<organism evidence="7">
    <name type="scientific">Culicoides sonorensis</name>
    <name type="common">Biting midge</name>
    <dbReference type="NCBI Taxonomy" id="179676"/>
    <lineage>
        <taxon>Eukaryota</taxon>
        <taxon>Metazoa</taxon>
        <taxon>Ecdysozoa</taxon>
        <taxon>Arthropoda</taxon>
        <taxon>Hexapoda</taxon>
        <taxon>Insecta</taxon>
        <taxon>Pterygota</taxon>
        <taxon>Neoptera</taxon>
        <taxon>Endopterygota</taxon>
        <taxon>Diptera</taxon>
        <taxon>Nematocera</taxon>
        <taxon>Chironomoidea</taxon>
        <taxon>Ceratopogonidae</taxon>
        <taxon>Ceratopogoninae</taxon>
        <taxon>Culicoides</taxon>
        <taxon>Monoculicoides</taxon>
    </lineage>
</organism>
<dbReference type="InterPro" id="IPR051093">
    <property type="entry name" value="Neuroligin/BSAL"/>
</dbReference>
<name>A0A336M1U8_CULSO</name>
<feature type="transmembrane region" description="Helical" evidence="5">
    <location>
        <begin position="592"/>
        <end position="616"/>
    </location>
</feature>
<feature type="domain" description="Carboxylesterase type B" evidence="6">
    <location>
        <begin position="4"/>
        <end position="481"/>
    </location>
</feature>